<feature type="coiled-coil region" evidence="1">
    <location>
        <begin position="150"/>
        <end position="204"/>
    </location>
</feature>
<evidence type="ECO:0000313" key="3">
    <source>
        <dbReference type="Proteomes" id="UP001220509"/>
    </source>
</evidence>
<proteinExistence type="predicted"/>
<dbReference type="RefSeq" id="WP_273613271.1">
    <property type="nucleotide sequence ID" value="NZ_CP117416.1"/>
</dbReference>
<name>A0AAX3LY18_9BACL</name>
<gene>
    <name evidence="2" type="ORF">PQ456_16480</name>
</gene>
<dbReference type="AlphaFoldDB" id="A0AAX3LY18"/>
<evidence type="ECO:0000313" key="2">
    <source>
        <dbReference type="EMBL" id="WCT54785.1"/>
    </source>
</evidence>
<sequence length="205" mass="23139">MENVVTVIFTDECKAYRALSTLRHSRITEGYAVLEAAIVAREKGKVVFWDGFGTQGALAGEWTTGGLLGSMIGIFAGPLGVLLERSIDSIISMPFTHEVAEQEMGLIQSTLFSLDEGQMALISIVQENNVSVFNYVLSQLGSQFICRHDVIDVEAEIDQAYEVERELQREARQRMNNQRQAYFKNGAEDVRDRIRHQFDQLKQNF</sequence>
<accession>A0AAX3LY18</accession>
<keyword evidence="3" id="KW-1185">Reference proteome</keyword>
<dbReference type="KEGG" id="pka:PQ456_16480"/>
<keyword evidence="1" id="KW-0175">Coiled coil</keyword>
<organism evidence="2 3">
    <name type="scientific">Paenibacillus kyungheensis</name>
    <dbReference type="NCBI Taxonomy" id="1452732"/>
    <lineage>
        <taxon>Bacteria</taxon>
        <taxon>Bacillati</taxon>
        <taxon>Bacillota</taxon>
        <taxon>Bacilli</taxon>
        <taxon>Bacillales</taxon>
        <taxon>Paenibacillaceae</taxon>
        <taxon>Paenibacillus</taxon>
    </lineage>
</organism>
<protein>
    <recommendedName>
        <fullName evidence="4">DUF1269 domain-containing protein</fullName>
    </recommendedName>
</protein>
<dbReference type="EMBL" id="CP117416">
    <property type="protein sequence ID" value="WCT54785.1"/>
    <property type="molecule type" value="Genomic_DNA"/>
</dbReference>
<reference evidence="2 3" key="1">
    <citation type="submission" date="2023-02" db="EMBL/GenBank/DDBJ databases">
        <title>Genome sequence of Paenibacillus kyungheensis KACC 18744.</title>
        <authorList>
            <person name="Kim S."/>
            <person name="Heo J."/>
            <person name="Kwon S.-W."/>
        </authorList>
    </citation>
    <scope>NUCLEOTIDE SEQUENCE [LARGE SCALE GENOMIC DNA]</scope>
    <source>
        <strain evidence="2 3">KACC 18744</strain>
    </source>
</reference>
<dbReference type="Proteomes" id="UP001220509">
    <property type="component" value="Chromosome"/>
</dbReference>
<evidence type="ECO:0000256" key="1">
    <source>
        <dbReference type="SAM" id="Coils"/>
    </source>
</evidence>
<evidence type="ECO:0008006" key="4">
    <source>
        <dbReference type="Google" id="ProtNLM"/>
    </source>
</evidence>